<gene>
    <name evidence="1" type="primary">dat_2</name>
    <name evidence="1" type="ORF">NCTC10815_00774</name>
</gene>
<reference evidence="1 2" key="1">
    <citation type="submission" date="2018-06" db="EMBL/GenBank/DDBJ databases">
        <authorList>
            <consortium name="Pathogen Informatics"/>
            <person name="Doyle S."/>
        </authorList>
    </citation>
    <scope>NUCLEOTIDE SEQUENCE [LARGE SCALE GENOMIC DNA]</scope>
    <source>
        <strain evidence="2">NCTC 10815</strain>
    </source>
</reference>
<sequence>MKVLVNDKLVDRSKAAVDIEDRGYQFGDGVYEVIRLYNKNSLHLKSTSTVYLRVQRKSN</sequence>
<dbReference type="EC" id="2.6.1.21" evidence="1"/>
<dbReference type="AlphaFoldDB" id="A0A378MAV3"/>
<dbReference type="EMBL" id="UGPG01000001">
    <property type="protein sequence ID" value="STY43478.1"/>
    <property type="molecule type" value="Genomic_DNA"/>
</dbReference>
<dbReference type="InterPro" id="IPR036038">
    <property type="entry name" value="Aminotransferase-like"/>
</dbReference>
<keyword evidence="1" id="KW-0808">Transferase</keyword>
<protein>
    <submittedName>
        <fullName evidence="1">D-alanine aminotransferase</fullName>
        <ecNumber evidence="1">2.6.1.21</ecNumber>
    </submittedName>
</protein>
<dbReference type="GO" id="GO:0047810">
    <property type="term" value="F:D-alanine-2-oxoglutarate aminotransferase activity"/>
    <property type="evidence" value="ECO:0007669"/>
    <property type="project" value="UniProtKB-EC"/>
</dbReference>
<dbReference type="Gene3D" id="3.30.470.10">
    <property type="match status" value="1"/>
</dbReference>
<dbReference type="Proteomes" id="UP000254879">
    <property type="component" value="Unassembled WGS sequence"/>
</dbReference>
<evidence type="ECO:0000313" key="1">
    <source>
        <dbReference type="EMBL" id="STY43478.1"/>
    </source>
</evidence>
<proteinExistence type="predicted"/>
<dbReference type="SUPFAM" id="SSF56752">
    <property type="entry name" value="D-aminoacid aminotransferase-like PLP-dependent enzymes"/>
    <property type="match status" value="1"/>
</dbReference>
<organism evidence="1 2">
    <name type="scientific">Listeria grayi</name>
    <name type="common">Listeria murrayi</name>
    <dbReference type="NCBI Taxonomy" id="1641"/>
    <lineage>
        <taxon>Bacteria</taxon>
        <taxon>Bacillati</taxon>
        <taxon>Bacillota</taxon>
        <taxon>Bacilli</taxon>
        <taxon>Bacillales</taxon>
        <taxon>Listeriaceae</taxon>
        <taxon>Listeria</taxon>
    </lineage>
</organism>
<accession>A0A378MAV3</accession>
<name>A0A378MAV3_LISGR</name>
<dbReference type="InterPro" id="IPR043131">
    <property type="entry name" value="BCAT-like_N"/>
</dbReference>
<keyword evidence="1" id="KW-0032">Aminotransferase</keyword>
<evidence type="ECO:0000313" key="2">
    <source>
        <dbReference type="Proteomes" id="UP000254879"/>
    </source>
</evidence>